<organism evidence="2 3">
    <name type="scientific">Arthrobacter flavus</name>
    <dbReference type="NCBI Taxonomy" id="95172"/>
    <lineage>
        <taxon>Bacteria</taxon>
        <taxon>Bacillati</taxon>
        <taxon>Actinomycetota</taxon>
        <taxon>Actinomycetes</taxon>
        <taxon>Micrococcales</taxon>
        <taxon>Micrococcaceae</taxon>
        <taxon>Arthrobacter</taxon>
    </lineage>
</organism>
<name>A0ABW4Q9V4_9MICC</name>
<proteinExistence type="predicted"/>
<protein>
    <submittedName>
        <fullName evidence="2">RES family NAD+ phosphorylase</fullName>
    </submittedName>
</protein>
<feature type="domain" description="RES" evidence="1">
    <location>
        <begin position="36"/>
        <end position="175"/>
    </location>
</feature>
<dbReference type="Pfam" id="PF08808">
    <property type="entry name" value="RES"/>
    <property type="match status" value="1"/>
</dbReference>
<dbReference type="EMBL" id="JBHUGA010000058">
    <property type="protein sequence ID" value="MFD1847496.1"/>
    <property type="molecule type" value="Genomic_DNA"/>
</dbReference>
<dbReference type="RefSeq" id="WP_343882420.1">
    <property type="nucleotide sequence ID" value="NZ_BAAAIJ010000063.1"/>
</dbReference>
<dbReference type="InterPro" id="IPR014914">
    <property type="entry name" value="RES_dom"/>
</dbReference>
<dbReference type="SMART" id="SM00953">
    <property type="entry name" value="RES"/>
    <property type="match status" value="1"/>
</dbReference>
<accession>A0ABW4Q9V4</accession>
<dbReference type="Proteomes" id="UP001597307">
    <property type="component" value="Unassembled WGS sequence"/>
</dbReference>
<comment type="caution">
    <text evidence="2">The sequence shown here is derived from an EMBL/GenBank/DDBJ whole genome shotgun (WGS) entry which is preliminary data.</text>
</comment>
<sequence length="207" mass="22530">MVREPPNPFSPQTEMLAAGQPLFRVYSNRVPSPVSFNPGFGSGGRFHFFGDPLIPVLYAAETQIAAVCETILHEVPKKGGYVEHEDYRTSVMAEIQPASELRLASFLGTGLRTLGIGAVNLTDTTSSHYPRTVKWAEAAHAAGFDGVAWMSGRENSSKAYMFFGDRVSESDLEVSPGGVSRIFASGKDFDWLVDHCAVMKIDVMPPV</sequence>
<evidence type="ECO:0000313" key="3">
    <source>
        <dbReference type="Proteomes" id="UP001597307"/>
    </source>
</evidence>
<evidence type="ECO:0000259" key="1">
    <source>
        <dbReference type="SMART" id="SM00953"/>
    </source>
</evidence>
<reference evidence="3" key="1">
    <citation type="journal article" date="2019" name="Int. J. Syst. Evol. Microbiol.">
        <title>The Global Catalogue of Microorganisms (GCM) 10K type strain sequencing project: providing services to taxonomists for standard genome sequencing and annotation.</title>
        <authorList>
            <consortium name="The Broad Institute Genomics Platform"/>
            <consortium name="The Broad Institute Genome Sequencing Center for Infectious Disease"/>
            <person name="Wu L."/>
            <person name="Ma J."/>
        </authorList>
    </citation>
    <scope>NUCLEOTIDE SEQUENCE [LARGE SCALE GENOMIC DNA]</scope>
    <source>
        <strain evidence="3">JCM 11496</strain>
    </source>
</reference>
<gene>
    <name evidence="2" type="ORF">ACFSFX_12945</name>
</gene>
<evidence type="ECO:0000313" key="2">
    <source>
        <dbReference type="EMBL" id="MFD1847496.1"/>
    </source>
</evidence>
<keyword evidence="3" id="KW-1185">Reference proteome</keyword>